<feature type="transmembrane region" description="Helical" evidence="12">
    <location>
        <begin position="284"/>
        <end position="304"/>
    </location>
</feature>
<feature type="binding site" evidence="11">
    <location>
        <position position="234"/>
    </location>
    <ligand>
        <name>K(+)</name>
        <dbReference type="ChEBI" id="CHEBI:29103"/>
    </ligand>
</feature>
<comment type="caution">
    <text evidence="13">The sequence shown here is derived from an EMBL/GenBank/DDBJ whole genome shotgun (WGS) entry which is preliminary data.</text>
</comment>
<evidence type="ECO:0000256" key="2">
    <source>
        <dbReference type="ARBA" id="ARBA00022448"/>
    </source>
</evidence>
<organism evidence="13 14">
    <name type="scientific">Salinarimonas ramus</name>
    <dbReference type="NCBI Taxonomy" id="690164"/>
    <lineage>
        <taxon>Bacteria</taxon>
        <taxon>Pseudomonadati</taxon>
        <taxon>Pseudomonadota</taxon>
        <taxon>Alphaproteobacteria</taxon>
        <taxon>Hyphomicrobiales</taxon>
        <taxon>Salinarimonadaceae</taxon>
        <taxon>Salinarimonas</taxon>
    </lineage>
</organism>
<feature type="binding site" evidence="11">
    <location>
        <position position="444"/>
    </location>
    <ligand>
        <name>K(+)</name>
        <dbReference type="ChEBI" id="CHEBI:29103"/>
    </ligand>
</feature>
<feature type="binding site" evidence="11">
    <location>
        <position position="127"/>
    </location>
    <ligand>
        <name>K(+)</name>
        <dbReference type="ChEBI" id="CHEBI:29103"/>
    </ligand>
</feature>
<gene>
    <name evidence="13" type="ORF">GCM10011322_41380</name>
</gene>
<dbReference type="RefSeq" id="WP_188915162.1">
    <property type="nucleotide sequence ID" value="NZ_BMMF01000014.1"/>
</dbReference>
<dbReference type="InterPro" id="IPR003445">
    <property type="entry name" value="Cat_transpt"/>
</dbReference>
<evidence type="ECO:0000256" key="12">
    <source>
        <dbReference type="SAM" id="Phobius"/>
    </source>
</evidence>
<evidence type="ECO:0000256" key="1">
    <source>
        <dbReference type="ARBA" id="ARBA00004651"/>
    </source>
</evidence>
<comment type="subcellular location">
    <subcellularLocation>
        <location evidence="10">Cell inner membrane</location>
        <topology evidence="10">Multi-pass membrane protein</topology>
    </subcellularLocation>
    <subcellularLocation>
        <location evidence="1">Cell membrane</location>
        <topology evidence="1">Multi-pass membrane protein</topology>
    </subcellularLocation>
</comment>
<dbReference type="PANTHER" id="PTHR32024">
    <property type="entry name" value="TRK SYSTEM POTASSIUM UPTAKE PROTEIN TRKG-RELATED"/>
    <property type="match status" value="1"/>
</dbReference>
<name>A0A917QGD4_9HYPH</name>
<dbReference type="InterPro" id="IPR004772">
    <property type="entry name" value="TrkH"/>
</dbReference>
<dbReference type="GO" id="GO:0005886">
    <property type="term" value="C:plasma membrane"/>
    <property type="evidence" value="ECO:0007669"/>
    <property type="project" value="UniProtKB-SubCell"/>
</dbReference>
<feature type="transmembrane region" description="Helical" evidence="12">
    <location>
        <begin position="50"/>
        <end position="70"/>
    </location>
</feature>
<feature type="transmembrane region" description="Helical" evidence="12">
    <location>
        <begin position="82"/>
        <end position="103"/>
    </location>
</feature>
<keyword evidence="10" id="KW-0997">Cell inner membrane</keyword>
<feature type="binding site" evidence="11">
    <location>
        <position position="328"/>
    </location>
    <ligand>
        <name>K(+)</name>
        <dbReference type="ChEBI" id="CHEBI:29103"/>
    </ligand>
</feature>
<accession>A0A917QGD4</accession>
<evidence type="ECO:0000256" key="6">
    <source>
        <dbReference type="ARBA" id="ARBA00022958"/>
    </source>
</evidence>
<feature type="binding site" evidence="11">
    <location>
        <position position="327"/>
    </location>
    <ligand>
        <name>K(+)</name>
        <dbReference type="ChEBI" id="CHEBI:29103"/>
    </ligand>
</feature>
<keyword evidence="4 10" id="KW-0633">Potassium transport</keyword>
<keyword evidence="8 10" id="KW-0406">Ion transport</keyword>
<dbReference type="GO" id="GO:0046872">
    <property type="term" value="F:metal ion binding"/>
    <property type="evidence" value="ECO:0007669"/>
    <property type="project" value="UniProtKB-KW"/>
</dbReference>
<keyword evidence="2 10" id="KW-0813">Transport</keyword>
<evidence type="ECO:0000313" key="13">
    <source>
        <dbReference type="EMBL" id="GGK50028.1"/>
    </source>
</evidence>
<proteinExistence type="inferred from homology"/>
<keyword evidence="6 10" id="KW-0630">Potassium</keyword>
<dbReference type="PIRSF" id="PIRSF006247">
    <property type="entry name" value="TrkH"/>
    <property type="match status" value="1"/>
</dbReference>
<feature type="binding site" evidence="11">
    <location>
        <position position="445"/>
    </location>
    <ligand>
        <name>K(+)</name>
        <dbReference type="ChEBI" id="CHEBI:29103"/>
    </ligand>
</feature>
<keyword evidence="9 10" id="KW-0472">Membrane</keyword>
<keyword evidence="3 10" id="KW-1003">Cell membrane</keyword>
<comment type="similarity">
    <text evidence="10">Belongs to the TrkH potassium transport family.</text>
</comment>
<evidence type="ECO:0000256" key="10">
    <source>
        <dbReference type="PIRNR" id="PIRNR006247"/>
    </source>
</evidence>
<evidence type="ECO:0000256" key="9">
    <source>
        <dbReference type="ARBA" id="ARBA00023136"/>
    </source>
</evidence>
<protein>
    <recommendedName>
        <fullName evidence="10">Trk system potassium uptake protein</fullName>
    </recommendedName>
</protein>
<evidence type="ECO:0000256" key="4">
    <source>
        <dbReference type="ARBA" id="ARBA00022538"/>
    </source>
</evidence>
<dbReference type="PANTHER" id="PTHR32024:SF3">
    <property type="entry name" value="TRK SYSTEM POTASSIUM UPTAKE PROTEIN"/>
    <property type="match status" value="1"/>
</dbReference>
<keyword evidence="7 12" id="KW-1133">Transmembrane helix</keyword>
<evidence type="ECO:0000256" key="7">
    <source>
        <dbReference type="ARBA" id="ARBA00022989"/>
    </source>
</evidence>
<feature type="transmembrane region" description="Helical" evidence="12">
    <location>
        <begin position="194"/>
        <end position="216"/>
    </location>
</feature>
<dbReference type="Pfam" id="PF02386">
    <property type="entry name" value="TrkH"/>
    <property type="match status" value="1"/>
</dbReference>
<feature type="transmembrane region" description="Helical" evidence="12">
    <location>
        <begin position="335"/>
        <end position="357"/>
    </location>
</feature>
<evidence type="ECO:0000256" key="3">
    <source>
        <dbReference type="ARBA" id="ARBA00022475"/>
    </source>
</evidence>
<dbReference type="Proteomes" id="UP000600449">
    <property type="component" value="Unassembled WGS sequence"/>
</dbReference>
<evidence type="ECO:0000256" key="8">
    <source>
        <dbReference type="ARBA" id="ARBA00023065"/>
    </source>
</evidence>
<evidence type="ECO:0000256" key="5">
    <source>
        <dbReference type="ARBA" id="ARBA00022692"/>
    </source>
</evidence>
<feature type="transmembrane region" description="Helical" evidence="12">
    <location>
        <begin position="252"/>
        <end position="272"/>
    </location>
</feature>
<feature type="transmembrane region" description="Helical" evidence="12">
    <location>
        <begin position="468"/>
        <end position="493"/>
    </location>
</feature>
<keyword evidence="14" id="KW-1185">Reference proteome</keyword>
<dbReference type="AlphaFoldDB" id="A0A917QGD4"/>
<dbReference type="EMBL" id="BMMF01000014">
    <property type="protein sequence ID" value="GGK50028.1"/>
    <property type="molecule type" value="Genomic_DNA"/>
</dbReference>
<comment type="function">
    <text evidence="10">Low-affinity potassium transport system. Interacts with Trk system potassium uptake protein TrkA.</text>
</comment>
<evidence type="ECO:0000256" key="11">
    <source>
        <dbReference type="PIRSR" id="PIRSR006247-1"/>
    </source>
</evidence>
<feature type="transmembrane region" description="Helical" evidence="12">
    <location>
        <begin position="406"/>
        <end position="429"/>
    </location>
</feature>
<sequence length="495" mass="52528">MTARSRRLGFAIPGLKPVASLVGGTLVALAATMALPMAVDLWVENPDWRAFAISALVTAAAGALMMALGRGGLEGGLSIRQAFVLTPASWTAVALFAALPLYFSDYAQLRDSFTDAFFESMSGLTTTGSTVIVGLDSAPPGVLLWRAILQWLGGIGIIATAIAILPALGVGGMQLFRTESSDRSEKVLPRVRDIAAAIGAVYVALTFVCAVLYWSVEMTPFDAVAHALTTVSTGGYSTTDLSMGGFGPATQWIATVFMLAGALPFVLYVRLMRGEAEIFRDSQVRTLLALLVGVTAILSGWLVATRGYEEAEAIRHAAFNVVSVVTTTGYASTDYLVWGNFAVGAFFALTFIGGCTGSTSGGMKIFRFEIMAQMLRSHFRRLIYPHGVFPRTYAGRPLPDDVVSSVVVFFSLFFICYSLITLVLMAIGLDFVTAISASVTALSNVGPGLGPIIGPAGNFAPLPDAAKWVLAFAMLLGRLELFTVLILFTPGFWKA</sequence>
<feature type="transmembrane region" description="Helical" evidence="12">
    <location>
        <begin position="148"/>
        <end position="173"/>
    </location>
</feature>
<evidence type="ECO:0000313" key="14">
    <source>
        <dbReference type="Proteomes" id="UP000600449"/>
    </source>
</evidence>
<dbReference type="GO" id="GO:0015379">
    <property type="term" value="F:potassium:chloride symporter activity"/>
    <property type="evidence" value="ECO:0007669"/>
    <property type="project" value="InterPro"/>
</dbReference>
<reference evidence="13 14" key="1">
    <citation type="journal article" date="2014" name="Int. J. Syst. Evol. Microbiol.">
        <title>Complete genome sequence of Corynebacterium casei LMG S-19264T (=DSM 44701T), isolated from a smear-ripened cheese.</title>
        <authorList>
            <consortium name="US DOE Joint Genome Institute (JGI-PGF)"/>
            <person name="Walter F."/>
            <person name="Albersmeier A."/>
            <person name="Kalinowski J."/>
            <person name="Ruckert C."/>
        </authorList>
    </citation>
    <scope>NUCLEOTIDE SEQUENCE [LARGE SCALE GENOMIC DNA]</scope>
    <source>
        <strain evidence="13 14">CGMCC 1.9161</strain>
    </source>
</reference>
<feature type="binding site" evidence="11">
    <location>
        <position position="126"/>
    </location>
    <ligand>
        <name>K(+)</name>
        <dbReference type="ChEBI" id="CHEBI:29103"/>
    </ligand>
</feature>
<keyword evidence="5 12" id="KW-0812">Transmembrane</keyword>
<keyword evidence="11" id="KW-0479">Metal-binding</keyword>